<sequence length="88" mass="9870">SSREVENIFENSDMIIMLNQAAGDRQILAKQLNISPHQLSYVTHSGEGEGLLFFGNVILPFVDRFPTDLELYRIMTTKLGEVSEGAQK</sequence>
<proteinExistence type="predicted"/>
<organism evidence="1 2">
    <name type="scientific">Faecalibacterium prausnitzii</name>
    <dbReference type="NCBI Taxonomy" id="853"/>
    <lineage>
        <taxon>Bacteria</taxon>
        <taxon>Bacillati</taxon>
        <taxon>Bacillota</taxon>
        <taxon>Clostridia</taxon>
        <taxon>Eubacteriales</taxon>
        <taxon>Oscillospiraceae</taxon>
        <taxon>Faecalibacterium</taxon>
    </lineage>
</organism>
<comment type="caution">
    <text evidence="1">The sequence shown here is derived from an EMBL/GenBank/DDBJ whole genome shotgun (WGS) entry which is preliminary data.</text>
</comment>
<gene>
    <name evidence="1" type="ORF">C7J97_12160</name>
</gene>
<evidence type="ECO:0000313" key="2">
    <source>
        <dbReference type="Proteomes" id="UP000252378"/>
    </source>
</evidence>
<dbReference type="EMBL" id="PXUP01000019">
    <property type="protein sequence ID" value="RCH43786.1"/>
    <property type="molecule type" value="Genomic_DNA"/>
</dbReference>
<reference evidence="1 2" key="1">
    <citation type="submission" date="2018-03" db="EMBL/GenBank/DDBJ databases">
        <title>Complete genome sequencing of Faecalibacterium prausnitzii strains isolated from the human gut.</title>
        <authorList>
            <person name="Fitzgerald B.C."/>
            <person name="Shkoporov A.N."/>
            <person name="Ross P.R."/>
            <person name="Hill C."/>
        </authorList>
    </citation>
    <scope>NUCLEOTIDE SEQUENCE [LARGE SCALE GENOMIC DNA]</scope>
    <source>
        <strain evidence="1 2">ATCC 27768</strain>
    </source>
</reference>
<protein>
    <submittedName>
        <fullName evidence="1">Conjugal transfer protein TraE</fullName>
    </submittedName>
</protein>
<accession>A0A367G107</accession>
<evidence type="ECO:0000313" key="1">
    <source>
        <dbReference type="EMBL" id="RCH43786.1"/>
    </source>
</evidence>
<dbReference type="Proteomes" id="UP000252378">
    <property type="component" value="Unassembled WGS sequence"/>
</dbReference>
<dbReference type="Gene3D" id="3.40.50.300">
    <property type="entry name" value="P-loop containing nucleotide triphosphate hydrolases"/>
    <property type="match status" value="1"/>
</dbReference>
<name>A0A367G107_9FIRM</name>
<dbReference type="InterPro" id="IPR027417">
    <property type="entry name" value="P-loop_NTPase"/>
</dbReference>
<feature type="non-terminal residue" evidence="1">
    <location>
        <position position="1"/>
    </location>
</feature>
<dbReference type="AlphaFoldDB" id="A0A367G107"/>